<name>A0A6A3DQG9_9STRA</name>
<evidence type="ECO:0000313" key="17">
    <source>
        <dbReference type="Proteomes" id="UP000476176"/>
    </source>
</evidence>
<reference evidence="10 11" key="1">
    <citation type="submission" date="2018-08" db="EMBL/GenBank/DDBJ databases">
        <title>Genomic investigation of the strawberry pathogen Phytophthora fragariae indicates pathogenicity is determined by transcriptional variation in three key races.</title>
        <authorList>
            <person name="Adams T.M."/>
            <person name="Armitage A.D."/>
            <person name="Sobczyk M.K."/>
            <person name="Bates H.J."/>
            <person name="Dunwell J.M."/>
            <person name="Nellist C.F."/>
            <person name="Harrison R.J."/>
        </authorList>
    </citation>
    <scope>NUCLEOTIDE SEQUENCE [LARGE SCALE GENOMIC DNA]</scope>
    <source>
        <strain evidence="9 12">A4</strain>
        <strain evidence="8 13">BC-1</strain>
        <strain evidence="7 17">BC-23</strain>
        <strain evidence="6 11">NOV-27</strain>
        <strain evidence="5 14">NOV-5</strain>
        <strain evidence="4 15">NOV-71</strain>
        <strain evidence="1 10">NOV-9</strain>
        <strain evidence="3 18">ONT-3</strain>
        <strain evidence="2 16">SCRP245</strain>
    </source>
</reference>
<dbReference type="Proteomes" id="UP000429523">
    <property type="component" value="Unassembled WGS sequence"/>
</dbReference>
<evidence type="ECO:0000313" key="18">
    <source>
        <dbReference type="Proteomes" id="UP000488956"/>
    </source>
</evidence>
<dbReference type="EMBL" id="QXGE01003210">
    <property type="protein sequence ID" value="KAE9276399.1"/>
    <property type="molecule type" value="Genomic_DNA"/>
</dbReference>
<keyword evidence="11" id="KW-1185">Reference proteome</keyword>
<evidence type="ECO:0000313" key="14">
    <source>
        <dbReference type="Proteomes" id="UP000440732"/>
    </source>
</evidence>
<evidence type="ECO:0000313" key="11">
    <source>
        <dbReference type="Proteomes" id="UP000433483"/>
    </source>
</evidence>
<evidence type="ECO:0000313" key="10">
    <source>
        <dbReference type="Proteomes" id="UP000429523"/>
    </source>
</evidence>
<evidence type="ECO:0000313" key="15">
    <source>
        <dbReference type="Proteomes" id="UP000441208"/>
    </source>
</evidence>
<dbReference type="AlphaFoldDB" id="A0A6A3DQG9"/>
<evidence type="ECO:0000313" key="1">
    <source>
        <dbReference type="EMBL" id="KAE8922346.1"/>
    </source>
</evidence>
<dbReference type="Proteomes" id="UP000440367">
    <property type="component" value="Unassembled WGS sequence"/>
</dbReference>
<dbReference type="EMBL" id="QXGD01003080">
    <property type="protein sequence ID" value="KAE9180935.1"/>
    <property type="molecule type" value="Genomic_DNA"/>
</dbReference>
<dbReference type="OrthoDB" id="109141at2759"/>
<dbReference type="EMBL" id="QXGB01003152">
    <property type="protein sequence ID" value="KAE9172460.1"/>
    <property type="molecule type" value="Genomic_DNA"/>
</dbReference>
<dbReference type="Proteomes" id="UP000441208">
    <property type="component" value="Unassembled WGS sequence"/>
</dbReference>
<dbReference type="Proteomes" id="UP000460718">
    <property type="component" value="Unassembled WGS sequence"/>
</dbReference>
<dbReference type="Proteomes" id="UP000488956">
    <property type="component" value="Unassembled WGS sequence"/>
</dbReference>
<accession>A0A6A3DQG9</accession>
<evidence type="ECO:0000313" key="4">
    <source>
        <dbReference type="EMBL" id="KAE9071068.1"/>
    </source>
</evidence>
<evidence type="ECO:0000313" key="5">
    <source>
        <dbReference type="EMBL" id="KAE9085635.1"/>
    </source>
</evidence>
<dbReference type="EMBL" id="QXFX01003199">
    <property type="protein sequence ID" value="KAE9070531.1"/>
    <property type="molecule type" value="Genomic_DNA"/>
</dbReference>
<dbReference type="Proteomes" id="UP000433483">
    <property type="component" value="Unassembled WGS sequence"/>
</dbReference>
<dbReference type="Proteomes" id="UP000476176">
    <property type="component" value="Unassembled WGS sequence"/>
</dbReference>
<evidence type="ECO:0000313" key="3">
    <source>
        <dbReference type="EMBL" id="KAE9070531.1"/>
    </source>
</evidence>
<dbReference type="EMBL" id="QXFW01003215">
    <property type="protein sequence ID" value="KAE8972222.1"/>
    <property type="molecule type" value="Genomic_DNA"/>
</dbReference>
<dbReference type="EMBL" id="QXGA01003245">
    <property type="protein sequence ID" value="KAE9085635.1"/>
    <property type="molecule type" value="Genomic_DNA"/>
</dbReference>
<evidence type="ECO:0008006" key="19">
    <source>
        <dbReference type="Google" id="ProtNLM"/>
    </source>
</evidence>
<evidence type="ECO:0000313" key="16">
    <source>
        <dbReference type="Proteomes" id="UP000460718"/>
    </source>
</evidence>
<proteinExistence type="predicted"/>
<dbReference type="EMBL" id="QXGF01003127">
    <property type="protein sequence ID" value="KAE8922346.1"/>
    <property type="molecule type" value="Genomic_DNA"/>
</dbReference>
<evidence type="ECO:0000313" key="12">
    <source>
        <dbReference type="Proteomes" id="UP000437068"/>
    </source>
</evidence>
<dbReference type="EMBL" id="QXGC01003198">
    <property type="protein sequence ID" value="KAE9177699.1"/>
    <property type="molecule type" value="Genomic_DNA"/>
</dbReference>
<evidence type="ECO:0000313" key="2">
    <source>
        <dbReference type="EMBL" id="KAE8972222.1"/>
    </source>
</evidence>
<evidence type="ECO:0000313" key="7">
    <source>
        <dbReference type="EMBL" id="KAE9177699.1"/>
    </source>
</evidence>
<evidence type="ECO:0000313" key="8">
    <source>
        <dbReference type="EMBL" id="KAE9180935.1"/>
    </source>
</evidence>
<dbReference type="Proteomes" id="UP000440732">
    <property type="component" value="Unassembled WGS sequence"/>
</dbReference>
<dbReference type="Proteomes" id="UP000437068">
    <property type="component" value="Unassembled WGS sequence"/>
</dbReference>
<evidence type="ECO:0000313" key="13">
    <source>
        <dbReference type="Proteomes" id="UP000440367"/>
    </source>
</evidence>
<comment type="caution">
    <text evidence="1">The sequence shown here is derived from an EMBL/GenBank/DDBJ whole genome shotgun (WGS) entry which is preliminary data.</text>
</comment>
<gene>
    <name evidence="9" type="ORF">PF001_g26147</name>
    <name evidence="8" type="ORF">PF002_g27423</name>
    <name evidence="7" type="ORF">PF004_g25700</name>
    <name evidence="6" type="ORF">PF005_g26704</name>
    <name evidence="5" type="ORF">PF006_g26212</name>
    <name evidence="4" type="ORF">PF007_g26695</name>
    <name evidence="1" type="ORF">PF009_g27391</name>
    <name evidence="3" type="ORF">PF010_g26227</name>
    <name evidence="2" type="ORF">PF011_g25716</name>
</gene>
<evidence type="ECO:0000313" key="9">
    <source>
        <dbReference type="EMBL" id="KAE9276399.1"/>
    </source>
</evidence>
<dbReference type="EMBL" id="QXFZ01003136">
    <property type="protein sequence ID" value="KAE9071068.1"/>
    <property type="molecule type" value="Genomic_DNA"/>
</dbReference>
<protein>
    <recommendedName>
        <fullName evidence="19">BZIP domain-containing protein</fullName>
    </recommendedName>
</protein>
<organism evidence="1 10">
    <name type="scientific">Phytophthora fragariae</name>
    <dbReference type="NCBI Taxonomy" id="53985"/>
    <lineage>
        <taxon>Eukaryota</taxon>
        <taxon>Sar</taxon>
        <taxon>Stramenopiles</taxon>
        <taxon>Oomycota</taxon>
        <taxon>Peronosporomycetes</taxon>
        <taxon>Peronosporales</taxon>
        <taxon>Peronosporaceae</taxon>
        <taxon>Phytophthora</taxon>
    </lineage>
</organism>
<sequence>MNITNLLNNPSEDHDTSGLKLVNDSKFLLLDHIRGNTQPSARRGMQFLLCDVSAIQSEDCNGIQTEQRPVKKLKLATATTLSVVPDKERKRSYRLSARRRQCRLDDEALASRTYNLTLDVNNLEQQVRYLQECRDLCEMRGTREEG</sequence>
<evidence type="ECO:0000313" key="6">
    <source>
        <dbReference type="EMBL" id="KAE9172460.1"/>
    </source>
</evidence>